<evidence type="ECO:0000256" key="1">
    <source>
        <dbReference type="SAM" id="MobiDB-lite"/>
    </source>
</evidence>
<dbReference type="InParanoid" id="A0A482WFN4"/>
<feature type="region of interest" description="Disordered" evidence="1">
    <location>
        <begin position="30"/>
        <end position="54"/>
    </location>
</feature>
<name>A0A482WFN4_LAOST</name>
<dbReference type="Proteomes" id="UP000291343">
    <property type="component" value="Unassembled WGS sequence"/>
</dbReference>
<organism evidence="2 3">
    <name type="scientific">Laodelphax striatellus</name>
    <name type="common">Small brown planthopper</name>
    <name type="synonym">Delphax striatella</name>
    <dbReference type="NCBI Taxonomy" id="195883"/>
    <lineage>
        <taxon>Eukaryota</taxon>
        <taxon>Metazoa</taxon>
        <taxon>Ecdysozoa</taxon>
        <taxon>Arthropoda</taxon>
        <taxon>Hexapoda</taxon>
        <taxon>Insecta</taxon>
        <taxon>Pterygota</taxon>
        <taxon>Neoptera</taxon>
        <taxon>Paraneoptera</taxon>
        <taxon>Hemiptera</taxon>
        <taxon>Auchenorrhyncha</taxon>
        <taxon>Fulgoroidea</taxon>
        <taxon>Delphacidae</taxon>
        <taxon>Criomorphinae</taxon>
        <taxon>Laodelphax</taxon>
    </lineage>
</organism>
<sequence>MAAGPKSPLDTRLALDPSMDHWTQDVRWTQDGHWTPRMATGPKGERSDPRWGGLDPRCVADRKMVAATQDERITQNGSLNQDAAVTKMAACNHR</sequence>
<protein>
    <submittedName>
        <fullName evidence="2">Uncharacterized protein</fullName>
    </submittedName>
</protein>
<evidence type="ECO:0000313" key="3">
    <source>
        <dbReference type="Proteomes" id="UP000291343"/>
    </source>
</evidence>
<gene>
    <name evidence="2" type="ORF">LSTR_LSTR017062</name>
</gene>
<comment type="caution">
    <text evidence="2">The sequence shown here is derived from an EMBL/GenBank/DDBJ whole genome shotgun (WGS) entry which is preliminary data.</text>
</comment>
<proteinExistence type="predicted"/>
<dbReference type="EMBL" id="QKKF02037522">
    <property type="protein sequence ID" value="RZF32092.1"/>
    <property type="molecule type" value="Genomic_DNA"/>
</dbReference>
<dbReference type="AlphaFoldDB" id="A0A482WFN4"/>
<keyword evidence="3" id="KW-1185">Reference proteome</keyword>
<evidence type="ECO:0000313" key="2">
    <source>
        <dbReference type="EMBL" id="RZF32092.1"/>
    </source>
</evidence>
<accession>A0A482WFN4</accession>
<reference evidence="2 3" key="1">
    <citation type="journal article" date="2017" name="Gigascience">
        <title>Genome sequence of the small brown planthopper, Laodelphax striatellus.</title>
        <authorList>
            <person name="Zhu J."/>
            <person name="Jiang F."/>
            <person name="Wang X."/>
            <person name="Yang P."/>
            <person name="Bao Y."/>
            <person name="Zhao W."/>
            <person name="Wang W."/>
            <person name="Lu H."/>
            <person name="Wang Q."/>
            <person name="Cui N."/>
            <person name="Li J."/>
            <person name="Chen X."/>
            <person name="Luo L."/>
            <person name="Yu J."/>
            <person name="Kang L."/>
            <person name="Cui F."/>
        </authorList>
    </citation>
    <scope>NUCLEOTIDE SEQUENCE [LARGE SCALE GENOMIC DNA]</scope>
    <source>
        <strain evidence="2">Lst14</strain>
    </source>
</reference>